<comment type="caution">
    <text evidence="1">The sequence shown here is derived from an EMBL/GenBank/DDBJ whole genome shotgun (WGS) entry which is preliminary data.</text>
</comment>
<dbReference type="AlphaFoldDB" id="A0A8J3KUZ8"/>
<gene>
    <name evidence="1" type="ORF">Cco03nite_58130</name>
</gene>
<keyword evidence="2" id="KW-1185">Reference proteome</keyword>
<proteinExistence type="predicted"/>
<name>A0A8J3KUZ8_9ACTN</name>
<organism evidence="1 2">
    <name type="scientific">Catellatospora coxensis</name>
    <dbReference type="NCBI Taxonomy" id="310354"/>
    <lineage>
        <taxon>Bacteria</taxon>
        <taxon>Bacillati</taxon>
        <taxon>Actinomycetota</taxon>
        <taxon>Actinomycetes</taxon>
        <taxon>Micromonosporales</taxon>
        <taxon>Micromonosporaceae</taxon>
        <taxon>Catellatospora</taxon>
    </lineage>
</organism>
<sequence length="64" mass="6085">MPSTVTVPYPPSVASACSTTFWYSPCGQPAGVGLDVGFFVGDGTTLGDGSALGSGALDAGAGTG</sequence>
<protein>
    <submittedName>
        <fullName evidence="1">Uncharacterized protein</fullName>
    </submittedName>
</protein>
<accession>A0A8J3KUZ8</accession>
<reference evidence="1 2" key="1">
    <citation type="submission" date="2021-01" db="EMBL/GenBank/DDBJ databases">
        <title>Whole genome shotgun sequence of Catellatospora coxensis NBRC 107359.</title>
        <authorList>
            <person name="Komaki H."/>
            <person name="Tamura T."/>
        </authorList>
    </citation>
    <scope>NUCLEOTIDE SEQUENCE [LARGE SCALE GENOMIC DNA]</scope>
    <source>
        <strain evidence="1 2">NBRC 107359</strain>
    </source>
</reference>
<dbReference type="Proteomes" id="UP000630887">
    <property type="component" value="Unassembled WGS sequence"/>
</dbReference>
<evidence type="ECO:0000313" key="1">
    <source>
        <dbReference type="EMBL" id="GIG09113.1"/>
    </source>
</evidence>
<dbReference type="EMBL" id="BONI01000058">
    <property type="protein sequence ID" value="GIG09113.1"/>
    <property type="molecule type" value="Genomic_DNA"/>
</dbReference>
<evidence type="ECO:0000313" key="2">
    <source>
        <dbReference type="Proteomes" id="UP000630887"/>
    </source>
</evidence>